<sequence>MTDAGAELFRERLAQPDQRSCGASVLVVARMLLDPAYAALVATGRHPGTGFALPGTVASRFRYEVLGMHERVTGMVDAAGHLQLPWPRAIGTPPWAVAHQLSATSGPGHSAVRYEVHQVRTSGAEVYDDLVAATSGHRPAALYVGNAWLPRHVVLVLGEVQGRLRCYEPAAGALVDVDRAAFATHRLGLAGWDQAWLVVSP</sequence>
<dbReference type="Proteomes" id="UP000580910">
    <property type="component" value="Unassembled WGS sequence"/>
</dbReference>
<evidence type="ECO:0000313" key="1">
    <source>
        <dbReference type="EMBL" id="MBA8802274.1"/>
    </source>
</evidence>
<gene>
    <name evidence="1" type="ORF">FB382_000565</name>
</gene>
<keyword evidence="2" id="KW-1185">Reference proteome</keyword>
<name>A0A7W3P8B9_9ACTN</name>
<dbReference type="EMBL" id="JACGXA010000001">
    <property type="protein sequence ID" value="MBA8802274.1"/>
    <property type="molecule type" value="Genomic_DNA"/>
</dbReference>
<evidence type="ECO:0000313" key="2">
    <source>
        <dbReference type="Proteomes" id="UP000580910"/>
    </source>
</evidence>
<evidence type="ECO:0008006" key="3">
    <source>
        <dbReference type="Google" id="ProtNLM"/>
    </source>
</evidence>
<protein>
    <recommendedName>
        <fullName evidence="3">Peptidase_C39 like family protein</fullName>
    </recommendedName>
</protein>
<dbReference type="AlphaFoldDB" id="A0A7W3P8B9"/>
<dbReference type="RefSeq" id="WP_182536626.1">
    <property type="nucleotide sequence ID" value="NZ_JACGXA010000001.1"/>
</dbReference>
<proteinExistence type="predicted"/>
<organism evidence="1 2">
    <name type="scientific">Nocardioides ginsengisegetis</name>
    <dbReference type="NCBI Taxonomy" id="661491"/>
    <lineage>
        <taxon>Bacteria</taxon>
        <taxon>Bacillati</taxon>
        <taxon>Actinomycetota</taxon>
        <taxon>Actinomycetes</taxon>
        <taxon>Propionibacteriales</taxon>
        <taxon>Nocardioidaceae</taxon>
        <taxon>Nocardioides</taxon>
    </lineage>
</organism>
<accession>A0A7W3P8B9</accession>
<reference evidence="1 2" key="1">
    <citation type="submission" date="2020-07" db="EMBL/GenBank/DDBJ databases">
        <title>Sequencing the genomes of 1000 actinobacteria strains.</title>
        <authorList>
            <person name="Klenk H.-P."/>
        </authorList>
    </citation>
    <scope>NUCLEOTIDE SEQUENCE [LARGE SCALE GENOMIC DNA]</scope>
    <source>
        <strain evidence="1 2">DSM 21349</strain>
    </source>
</reference>
<comment type="caution">
    <text evidence="1">The sequence shown here is derived from an EMBL/GenBank/DDBJ whole genome shotgun (WGS) entry which is preliminary data.</text>
</comment>